<feature type="domain" description="Protein kinase" evidence="2">
    <location>
        <begin position="253"/>
        <end position="538"/>
    </location>
</feature>
<gene>
    <name evidence="3" type="ORF">RirG_093660</name>
</gene>
<feature type="compositionally biased region" description="Low complexity" evidence="1">
    <location>
        <begin position="119"/>
        <end position="136"/>
    </location>
</feature>
<dbReference type="PRINTS" id="PR00109">
    <property type="entry name" value="TYRKINASE"/>
</dbReference>
<sequence>MDQLINPSNDTSVSHPSIDLSNYTSLSYPQTDLQPMNYTYYTYPLIDLSNNSSINYLPVNLLDYNYPQINLSDNTSLSDDLPDYTFLGCLPIDLSNDTFISNPQIDLLNDLNHPQTNYSTSNNSSIDLSSDTSLNSPIDLPDNTSLSHPSIDLLNNTSLSYPPIDQTKELTSLNYPTQNTLKPEIKKCTECNKEENFANETHVIRHPYHKEATVTLSGNKVIDDFIISILSNSANYKRHKSVVNLEFVPYERFEKIKFVAEGGFSKIYKATWIDGPLISKWNYEKKEFNRKGRKTVALKELNNSKNIESKELNELKIFYNFILKHTSIDSFNYNNRYFGITQNPNTQNFMIITNYYKSGDLTHYISKDFLNISWRIKLIKLRGMIKGLEILHKENIVHQDYHSGNIFVRNSNNDYFLASVVTGDFGISKSAIETSDDDNEVYGIIPYVAPEVFQGQKYTKSSDIYSFGMIMWELMTGRRPFWDRSHDTDLIIEICDGLRPPIVTNTPEGYIELMQKCWHSDPNERPSASDITKKFVYYSSNSAVYKERDNPTKIISSPDIGPVTTNNPGAIYKSRPLSTMIKSANFTRSLRLKSLGFDKRKFNNNLIENNNNNKDKIHKRLKYCEEQNDDYLTQELEFDINCNTNSNKSEDNDYITSELNFDI</sequence>
<dbReference type="InterPro" id="IPR050167">
    <property type="entry name" value="Ser_Thr_protein_kinase"/>
</dbReference>
<dbReference type="AlphaFoldDB" id="A0A015JR21"/>
<evidence type="ECO:0000259" key="2">
    <source>
        <dbReference type="PROSITE" id="PS50011"/>
    </source>
</evidence>
<evidence type="ECO:0000313" key="4">
    <source>
        <dbReference type="Proteomes" id="UP000022910"/>
    </source>
</evidence>
<accession>A0A015JR21</accession>
<dbReference type="GO" id="GO:0005524">
    <property type="term" value="F:ATP binding"/>
    <property type="evidence" value="ECO:0007669"/>
    <property type="project" value="InterPro"/>
</dbReference>
<evidence type="ECO:0000313" key="3">
    <source>
        <dbReference type="EMBL" id="EXX69720.1"/>
    </source>
</evidence>
<proteinExistence type="predicted"/>
<dbReference type="GO" id="GO:0004672">
    <property type="term" value="F:protein kinase activity"/>
    <property type="evidence" value="ECO:0007669"/>
    <property type="project" value="InterPro"/>
</dbReference>
<dbReference type="PANTHER" id="PTHR23257:SF963">
    <property type="entry name" value="AT08303P"/>
    <property type="match status" value="1"/>
</dbReference>
<dbReference type="GO" id="GO:0005737">
    <property type="term" value="C:cytoplasm"/>
    <property type="evidence" value="ECO:0007669"/>
    <property type="project" value="TreeGrafter"/>
</dbReference>
<dbReference type="EMBL" id="JEMT01016790">
    <property type="protein sequence ID" value="EXX69720.1"/>
    <property type="molecule type" value="Genomic_DNA"/>
</dbReference>
<dbReference type="GO" id="GO:0007165">
    <property type="term" value="P:signal transduction"/>
    <property type="evidence" value="ECO:0007669"/>
    <property type="project" value="TreeGrafter"/>
</dbReference>
<organism evidence="3 4">
    <name type="scientific">Rhizophagus irregularis (strain DAOM 197198w)</name>
    <name type="common">Glomus intraradices</name>
    <dbReference type="NCBI Taxonomy" id="1432141"/>
    <lineage>
        <taxon>Eukaryota</taxon>
        <taxon>Fungi</taxon>
        <taxon>Fungi incertae sedis</taxon>
        <taxon>Mucoromycota</taxon>
        <taxon>Glomeromycotina</taxon>
        <taxon>Glomeromycetes</taxon>
        <taxon>Glomerales</taxon>
        <taxon>Glomeraceae</taxon>
        <taxon>Rhizophagus</taxon>
    </lineage>
</organism>
<reference evidence="3 4" key="1">
    <citation type="submission" date="2014-02" db="EMBL/GenBank/DDBJ databases">
        <title>Single nucleus genome sequencing reveals high similarity among nuclei of an endomycorrhizal fungus.</title>
        <authorList>
            <person name="Lin K."/>
            <person name="Geurts R."/>
            <person name="Zhang Z."/>
            <person name="Limpens E."/>
            <person name="Saunders D.G."/>
            <person name="Mu D."/>
            <person name="Pang E."/>
            <person name="Cao H."/>
            <person name="Cha H."/>
            <person name="Lin T."/>
            <person name="Zhou Q."/>
            <person name="Shang Y."/>
            <person name="Li Y."/>
            <person name="Ivanov S."/>
            <person name="Sharma T."/>
            <person name="Velzen R.V."/>
            <person name="Ruijter N.D."/>
            <person name="Aanen D.K."/>
            <person name="Win J."/>
            <person name="Kamoun S."/>
            <person name="Bisseling T."/>
            <person name="Huang S."/>
        </authorList>
    </citation>
    <scope>NUCLEOTIDE SEQUENCE [LARGE SCALE GENOMIC DNA]</scope>
    <source>
        <strain evidence="4">DAOM197198w</strain>
    </source>
</reference>
<dbReference type="Proteomes" id="UP000022910">
    <property type="component" value="Unassembled WGS sequence"/>
</dbReference>
<keyword evidence="4" id="KW-1185">Reference proteome</keyword>
<dbReference type="InterPro" id="IPR001245">
    <property type="entry name" value="Ser-Thr/Tyr_kinase_cat_dom"/>
</dbReference>
<dbReference type="PROSITE" id="PS50011">
    <property type="entry name" value="PROTEIN_KINASE_DOM"/>
    <property type="match status" value="1"/>
</dbReference>
<dbReference type="Pfam" id="PF07714">
    <property type="entry name" value="PK_Tyr_Ser-Thr"/>
    <property type="match status" value="1"/>
</dbReference>
<dbReference type="SMR" id="A0A015JR21"/>
<protein>
    <submittedName>
        <fullName evidence="3">Kic1p</fullName>
    </submittedName>
</protein>
<feature type="region of interest" description="Disordered" evidence="1">
    <location>
        <begin position="118"/>
        <end position="141"/>
    </location>
</feature>
<dbReference type="PANTHER" id="PTHR23257">
    <property type="entry name" value="SERINE-THREONINE PROTEIN KINASE"/>
    <property type="match status" value="1"/>
</dbReference>
<name>A0A015JR21_RHIIW</name>
<dbReference type="InterPro" id="IPR000719">
    <property type="entry name" value="Prot_kinase_dom"/>
</dbReference>
<dbReference type="InterPro" id="IPR011009">
    <property type="entry name" value="Kinase-like_dom_sf"/>
</dbReference>
<dbReference type="SUPFAM" id="SSF56112">
    <property type="entry name" value="Protein kinase-like (PK-like)"/>
    <property type="match status" value="1"/>
</dbReference>
<dbReference type="HOGENOM" id="CLU_393861_0_0_1"/>
<dbReference type="Gene3D" id="1.10.510.10">
    <property type="entry name" value="Transferase(Phosphotransferase) domain 1"/>
    <property type="match status" value="1"/>
</dbReference>
<comment type="caution">
    <text evidence="3">The sequence shown here is derived from an EMBL/GenBank/DDBJ whole genome shotgun (WGS) entry which is preliminary data.</text>
</comment>
<evidence type="ECO:0000256" key="1">
    <source>
        <dbReference type="SAM" id="MobiDB-lite"/>
    </source>
</evidence>